<dbReference type="RefSeq" id="XP_029221596.1">
    <property type="nucleotide sequence ID" value="XM_029362631.1"/>
</dbReference>
<feature type="region of interest" description="Disordered" evidence="1">
    <location>
        <begin position="1301"/>
        <end position="1511"/>
    </location>
</feature>
<dbReference type="EMBL" id="NWUJ01000002">
    <property type="protein sequence ID" value="PFH37587.1"/>
    <property type="molecule type" value="Genomic_DNA"/>
</dbReference>
<sequence>MQGSAFSPPLDEAALAAGDVFVQSASLVRASDSTAPGAADLPADSHEGAWTRARGGCGPPEAVDVVALWEAAGEEETETSLLTADLEIETGGTAASALVGASAIPSRASASRIPVDERRGTSGGECGVAPGVHTPGVDSPSAGQAPGDRFSARAEGREAAGRASPSAQAAFAAFDVPAGGEEEEGEKILRELRRGGTEEGDFGGAAGSRQDGAARAKGEARGAAFAEEFEKRDHAGGENDAFAFDVDWICASSAMSMQAPHAGADWGDGGPSSGDKNAPWWQAEEDGWQSFQSAAPAVEPSPFVGPRQALFESVFPDSLSSSDPLRDARVNSLESGKLSRRLSSSARSAGEREADSPFAFSLPTDSALSQRALTLATASSSPPQPVPAPAPPGWRVLAGRRQRPRLMWILALADWEGDREARSTTVGRLTAVLAAVLAATVEQSVAVTRKTTKYLRARAKAEGDFAKLLRQCVASGRIKHEQNPFSLLQAKTAVDPFDAQREKKPAEAGAFQSEKTTRELRKRAEDAAPESGACSDPTARSGDAAGRGPTAREGIRESAFGGEGDATSRRRRSLSSCANAEETRQRSTFFSSCAVDALKKESHSGVGTPPDGERRTSDGAECRKRSSVSSEGGRKRTGALFFFPDFSSSLRERMRRKGDETGRTSSRVSVEGEPGDGEVDERDRQRLATRQPTLSTEKKDDALTGERGRQSEDAHSASFGSTYEDMPIDSFAESSSFNDTDGKEEISFSTQHAYATPSSDPRSISSSSSSLPPSSLTSGPFTACSDTSTASTGCPLSGAWKSAETGVSSDPDRARPVSAPGTGVLAGGSETPPGGASGDDAKGGKRPGHRGPAGGVSWQKANKWGSAASFLSQLTPQFGRPSLGSTGHESGSGRSGSTAAKKTSSSGDGLSVGDRKKSASATSLGGCAGGAGEDSQRGGAEGDAGAEAETGLSRREIEKGKGSDEDKKGESEKKRQLVVCGQTQQAVQDTLFPSMSSSSWLLGLLEMNQQTALQSELLGSFVDAELVQNFLQKLCTEYQRTAAKHLDTVKKYRLQALKADEACRQAWITYEQACEESSRDTLHALNTGEGQAGGAQGTGPAGGATGGAGATRKSPQCTWLLERKFAAAAQKAQQEELIHVRALLCCLFELQCLEKWRCDTLRHVLQSFLLKLQSCLSVVLLTLDRVSDILESPSSAFSTSRRDSLLFSPSSPDFGLVSSAEVVRRLPPAGAGGFAPFSSGVAARPALSSSPASAVSQIADRLRQSQQENAYLLREKRRELWCTKDFPAYVSAQGPALDGSLASRGLESTSPPSSPSFGAGGGVERLERRRRSEKSAKRSRARTRQSASYSKPTHSDLVDTAQFADVPDGASTEEEAERARSGRREEGPDDFGDAAPSGTLLSRRSAARGRRRRADEASGSDGEGRADDGRQGADDRGHRLSEHEALGGSPRAGRDAYAPEREEPVSRQAQTAESLGASRAFSAAGEERAAAPGVERDKDRRRRPTEEEHEDVNAVRSLLKSCGLFDAVSAEGRAFVDALTLPACVKCPLIAQLAKQLQYGPLPASHLVFKEALVERQAGAGGAGSAFSGFSHKWRAGYLLLTWDRFLHMFKQSDDALEARSACWSICLAKAEVRKCKMRDQKVATIEIRERRKRFFSARSSCVFRPPTARECDEWMSALKTIGDDKLFFEAAAKRATNLRPSRLALATPTRRRGSSSRSPRLWGDGGICLISSLAAACPVDTLSPESSATIDETSMGEASRCSSPTWALPPAFHDKTLASFPLFPVAQEGQERERERGCAGQEEAFDRHSAFSASMSPFEFRRRQSHSLSSACSPTSPASVRGARVRGCELLDGRLLRESLGREHGAGENGSVHQASQKNGEIHLFAEDSGRSPHTASHRMRLDGERDG</sequence>
<evidence type="ECO:0000313" key="2">
    <source>
        <dbReference type="EMBL" id="PFH37587.1"/>
    </source>
</evidence>
<feature type="compositionally biased region" description="Basic and acidic residues" evidence="1">
    <location>
        <begin position="696"/>
        <end position="715"/>
    </location>
</feature>
<evidence type="ECO:0000313" key="3">
    <source>
        <dbReference type="Proteomes" id="UP000224006"/>
    </source>
</evidence>
<feature type="compositionally biased region" description="Basic and acidic residues" evidence="1">
    <location>
        <begin position="952"/>
        <end position="975"/>
    </location>
</feature>
<dbReference type="STRING" id="94643.A0A2A9MNS4"/>
<feature type="region of interest" description="Disordered" evidence="1">
    <location>
        <begin position="1864"/>
        <end position="1909"/>
    </location>
</feature>
<feature type="region of interest" description="Disordered" evidence="1">
    <location>
        <begin position="600"/>
        <end position="638"/>
    </location>
</feature>
<feature type="compositionally biased region" description="Basic and acidic residues" evidence="1">
    <location>
        <begin position="1422"/>
        <end position="1445"/>
    </location>
</feature>
<dbReference type="KEGG" id="bbes:BESB_040450"/>
<feature type="region of interest" description="Disordered" evidence="1">
    <location>
        <begin position="259"/>
        <end position="280"/>
    </location>
</feature>
<dbReference type="Gene3D" id="2.30.29.30">
    <property type="entry name" value="Pleckstrin-homology domain (PH domain)/Phosphotyrosine-binding domain (PTB)"/>
    <property type="match status" value="1"/>
</dbReference>
<keyword evidence="3" id="KW-1185">Reference proteome</keyword>
<feature type="region of interest" description="Disordered" evidence="1">
    <location>
        <begin position="499"/>
        <end position="581"/>
    </location>
</feature>
<dbReference type="VEuPathDB" id="ToxoDB:BESB_040450"/>
<feature type="compositionally biased region" description="Basic and acidic residues" evidence="1">
    <location>
        <begin position="1485"/>
        <end position="1498"/>
    </location>
</feature>
<dbReference type="Proteomes" id="UP000224006">
    <property type="component" value="Chromosome II"/>
</dbReference>
<feature type="compositionally biased region" description="Basic and acidic residues" evidence="1">
    <location>
        <begin position="1881"/>
        <end position="1892"/>
    </location>
</feature>
<feature type="region of interest" description="Disordered" evidence="1">
    <location>
        <begin position="106"/>
        <end position="166"/>
    </location>
</feature>
<name>A0A2A9MNS4_BESBE</name>
<evidence type="ECO:0000256" key="1">
    <source>
        <dbReference type="SAM" id="MobiDB-lite"/>
    </source>
</evidence>
<evidence type="ECO:0008006" key="4">
    <source>
        <dbReference type="Google" id="ProtNLM"/>
    </source>
</evidence>
<feature type="compositionally biased region" description="Polar residues" evidence="1">
    <location>
        <begin position="784"/>
        <end position="794"/>
    </location>
</feature>
<feature type="region of interest" description="Disordered" evidence="1">
    <location>
        <begin position="1085"/>
        <end position="1110"/>
    </location>
</feature>
<proteinExistence type="predicted"/>
<dbReference type="SUPFAM" id="SSF50729">
    <property type="entry name" value="PH domain-like"/>
    <property type="match status" value="1"/>
</dbReference>
<feature type="compositionally biased region" description="Basic residues" evidence="1">
    <location>
        <begin position="1328"/>
        <end position="1343"/>
    </location>
</feature>
<feature type="compositionally biased region" description="Basic and acidic residues" evidence="1">
    <location>
        <begin position="1452"/>
        <end position="1465"/>
    </location>
</feature>
<feature type="compositionally biased region" description="Basic and acidic residues" evidence="1">
    <location>
        <begin position="1377"/>
        <end position="1386"/>
    </location>
</feature>
<feature type="compositionally biased region" description="Low complexity" evidence="1">
    <location>
        <begin position="895"/>
        <end position="907"/>
    </location>
</feature>
<dbReference type="InterPro" id="IPR011993">
    <property type="entry name" value="PH-like_dom_sf"/>
</dbReference>
<dbReference type="OrthoDB" id="332289at2759"/>
<feature type="region of interest" description="Disordered" evidence="1">
    <location>
        <begin position="196"/>
        <end position="219"/>
    </location>
</feature>
<feature type="compositionally biased region" description="Basic and acidic residues" evidence="1">
    <location>
        <begin position="515"/>
        <end position="526"/>
    </location>
</feature>
<comment type="caution">
    <text evidence="2">The sequence shown here is derived from an EMBL/GenBank/DDBJ whole genome shotgun (WGS) entry which is preliminary data.</text>
</comment>
<feature type="compositionally biased region" description="Gly residues" evidence="1">
    <location>
        <begin position="1090"/>
        <end position="1109"/>
    </location>
</feature>
<feature type="compositionally biased region" description="Low complexity" evidence="1">
    <location>
        <begin position="757"/>
        <end position="780"/>
    </location>
</feature>
<gene>
    <name evidence="2" type="ORF">BESB_040450</name>
</gene>
<organism evidence="2 3">
    <name type="scientific">Besnoitia besnoiti</name>
    <name type="common">Apicomplexan protozoan</name>
    <dbReference type="NCBI Taxonomy" id="94643"/>
    <lineage>
        <taxon>Eukaryota</taxon>
        <taxon>Sar</taxon>
        <taxon>Alveolata</taxon>
        <taxon>Apicomplexa</taxon>
        <taxon>Conoidasida</taxon>
        <taxon>Coccidia</taxon>
        <taxon>Eucoccidiorida</taxon>
        <taxon>Eimeriorina</taxon>
        <taxon>Sarcocystidae</taxon>
        <taxon>Besnoitia</taxon>
    </lineage>
</organism>
<feature type="region of interest" description="Disordered" evidence="1">
    <location>
        <begin position="652"/>
        <end position="976"/>
    </location>
</feature>
<feature type="compositionally biased region" description="Basic and acidic residues" evidence="1">
    <location>
        <begin position="150"/>
        <end position="160"/>
    </location>
</feature>
<reference evidence="2 3" key="1">
    <citation type="submission" date="2017-09" db="EMBL/GenBank/DDBJ databases">
        <title>Genome sequencing of Besnoitia besnoiti strain Bb-Ger1.</title>
        <authorList>
            <person name="Schares G."/>
            <person name="Venepally P."/>
            <person name="Lorenzi H.A."/>
        </authorList>
    </citation>
    <scope>NUCLEOTIDE SEQUENCE [LARGE SCALE GENOMIC DNA]</scope>
    <source>
        <strain evidence="2 3">Bb-Ger1</strain>
    </source>
</reference>
<dbReference type="GeneID" id="40309026"/>
<accession>A0A2A9MNS4</accession>
<feature type="compositionally biased region" description="Low complexity" evidence="1">
    <location>
        <begin position="1305"/>
        <end position="1317"/>
    </location>
</feature>
<feature type="compositionally biased region" description="Basic and acidic residues" evidence="1">
    <location>
        <begin position="611"/>
        <end position="624"/>
    </location>
</feature>
<feature type="compositionally biased region" description="Pro residues" evidence="1">
    <location>
        <begin position="382"/>
        <end position="392"/>
    </location>
</feature>
<feature type="region of interest" description="Disordered" evidence="1">
    <location>
        <begin position="375"/>
        <end position="395"/>
    </location>
</feature>
<feature type="region of interest" description="Disordered" evidence="1">
    <location>
        <begin position="340"/>
        <end position="361"/>
    </location>
</feature>
<protein>
    <recommendedName>
        <fullName evidence="4">PH domain-containing protein</fullName>
    </recommendedName>
</protein>